<keyword evidence="3" id="KW-1185">Reference proteome</keyword>
<gene>
    <name evidence="2" type="ORF">NliqN6_1273</name>
</gene>
<organism evidence="2 3">
    <name type="scientific">Naganishia liquefaciens</name>
    <dbReference type="NCBI Taxonomy" id="104408"/>
    <lineage>
        <taxon>Eukaryota</taxon>
        <taxon>Fungi</taxon>
        <taxon>Dikarya</taxon>
        <taxon>Basidiomycota</taxon>
        <taxon>Agaricomycotina</taxon>
        <taxon>Tremellomycetes</taxon>
        <taxon>Filobasidiales</taxon>
        <taxon>Filobasidiaceae</taxon>
        <taxon>Naganishia</taxon>
    </lineage>
</organism>
<feature type="region of interest" description="Disordered" evidence="1">
    <location>
        <begin position="1"/>
        <end position="69"/>
    </location>
</feature>
<evidence type="ECO:0000313" key="3">
    <source>
        <dbReference type="Proteomes" id="UP000620104"/>
    </source>
</evidence>
<accession>A0A8H3TPB9</accession>
<sequence length="358" mass="39643">MEYHTQQLLPPTPPPSPPTKHVVPSTSPAQQFGHAVQLRKGLRKKKAKKRKPSGAGIGEAEGTEAPATHDTVAAPSRLCPPCDLDISDLCLDSPPCPRLCQVIRYLMVQDLLAASRACSPCRDINLYVPLLPTDQVCRTKRRGSLDSSSEAMRRDLWRAELEKQKLLMLHEGQKPRLGAEHGTCPIGKCGIKRCLMWDSLMDVDVHDVTVKMHIQPSLLRDLALPPFTLSLKLHVHVDDITGSSFVCAPELVRAILPRFFGCFEKKMHSLYTLNHPFGRGMPQSEEDQDNVLESDAWRKWAGCPQALQGRKCNPDESKTRIWLLDDGTAEVSLGAECEPDENTIAPPINSSKGKSRAS</sequence>
<dbReference type="EMBL" id="BLZA01000009">
    <property type="protein sequence ID" value="GHJ84871.1"/>
    <property type="molecule type" value="Genomic_DNA"/>
</dbReference>
<dbReference type="Proteomes" id="UP000620104">
    <property type="component" value="Unassembled WGS sequence"/>
</dbReference>
<evidence type="ECO:0000313" key="2">
    <source>
        <dbReference type="EMBL" id="GHJ84871.1"/>
    </source>
</evidence>
<reference evidence="2" key="1">
    <citation type="submission" date="2020-07" db="EMBL/GenBank/DDBJ databases">
        <title>Draft Genome Sequence of a Deep-Sea Yeast, Naganishia (Cryptococcus) liquefaciens strain N6.</title>
        <authorList>
            <person name="Han Y.W."/>
            <person name="Kajitani R."/>
            <person name="Morimoto H."/>
            <person name="Parhat M."/>
            <person name="Tsubouchi H."/>
            <person name="Bakenova O."/>
            <person name="Ogata M."/>
            <person name="Argunhan B."/>
            <person name="Aoki R."/>
            <person name="Kajiwara S."/>
            <person name="Itoh T."/>
            <person name="Iwasaki H."/>
        </authorList>
    </citation>
    <scope>NUCLEOTIDE SEQUENCE</scope>
    <source>
        <strain evidence="2">N6</strain>
    </source>
</reference>
<proteinExistence type="predicted"/>
<dbReference type="OrthoDB" id="2594553at2759"/>
<dbReference type="AlphaFoldDB" id="A0A8H3TPB9"/>
<feature type="compositionally biased region" description="Basic residues" evidence="1">
    <location>
        <begin position="40"/>
        <end position="52"/>
    </location>
</feature>
<protein>
    <submittedName>
        <fullName evidence="2">Uncharacterized protein</fullName>
    </submittedName>
</protein>
<feature type="compositionally biased region" description="Low complexity" evidence="1">
    <location>
        <begin position="19"/>
        <end position="28"/>
    </location>
</feature>
<comment type="caution">
    <text evidence="2">The sequence shown here is derived from an EMBL/GenBank/DDBJ whole genome shotgun (WGS) entry which is preliminary data.</text>
</comment>
<evidence type="ECO:0000256" key="1">
    <source>
        <dbReference type="SAM" id="MobiDB-lite"/>
    </source>
</evidence>
<name>A0A8H3TPB9_9TREE</name>
<feature type="region of interest" description="Disordered" evidence="1">
    <location>
        <begin position="335"/>
        <end position="358"/>
    </location>
</feature>